<feature type="compositionally biased region" description="Basic and acidic residues" evidence="1">
    <location>
        <begin position="610"/>
        <end position="619"/>
    </location>
</feature>
<feature type="compositionally biased region" description="Acidic residues" evidence="1">
    <location>
        <begin position="622"/>
        <end position="631"/>
    </location>
</feature>
<accession>A0ABQ5JS11</accession>
<name>A0ABQ5JS11_9EUKA</name>
<feature type="region of interest" description="Disordered" evidence="1">
    <location>
        <begin position="610"/>
        <end position="631"/>
    </location>
</feature>
<dbReference type="EMBL" id="BQXS01011638">
    <property type="protein sequence ID" value="GKT14954.1"/>
    <property type="molecule type" value="Genomic_DNA"/>
</dbReference>
<organism evidence="2 3">
    <name type="scientific">Aduncisulcus paluster</name>
    <dbReference type="NCBI Taxonomy" id="2918883"/>
    <lineage>
        <taxon>Eukaryota</taxon>
        <taxon>Metamonada</taxon>
        <taxon>Carpediemonas-like organisms</taxon>
        <taxon>Aduncisulcus</taxon>
    </lineage>
</organism>
<gene>
    <name evidence="2" type="ORF">ADUPG1_010585</name>
</gene>
<evidence type="ECO:0000313" key="3">
    <source>
        <dbReference type="Proteomes" id="UP001057375"/>
    </source>
</evidence>
<keyword evidence="3" id="KW-1185">Reference proteome</keyword>
<feature type="non-terminal residue" evidence="2">
    <location>
        <position position="1"/>
    </location>
</feature>
<proteinExistence type="predicted"/>
<reference evidence="2" key="1">
    <citation type="submission" date="2022-03" db="EMBL/GenBank/DDBJ databases">
        <title>Draft genome sequence of Aduncisulcus paluster, a free-living microaerophilic Fornicata.</title>
        <authorList>
            <person name="Yuyama I."/>
            <person name="Kume K."/>
            <person name="Tamura T."/>
            <person name="Inagaki Y."/>
            <person name="Hashimoto T."/>
        </authorList>
    </citation>
    <scope>NUCLEOTIDE SEQUENCE</scope>
    <source>
        <strain evidence="2">NY0171</strain>
    </source>
</reference>
<sequence length="957" mass="106908">CFFKQEADPSCIFSIISPSLKQWCSTFATEPYFIGFVSGTLYFISSNRISKTTRAISSSLSDYGDVLVKLFNNNAFSMFKSLNTYSSNEYLSFFSFFFGFLLNICSDSYCSSCSKTFDLVRDYLSPWNHYLSIIPTYYVSNNPQKLFWQLVDLFASSPTLRKQIPSSVLHDPAMLLFSFRACSSPSQYIARFKESSPYFMQFMKQFDLSGDPLLVEGKELAIRHKKIEEHKTQIMHFQRCVCAPLLDIPATKLPFFFVYYHYSSFFPFILRTHELIGSKLTLILDLCMQYSQYTDLRLRVANDISSLLLRTFEVPGSADNRLDLYKILVSSCNISLDRAACDPVFKVWSHFLNPWFIKDKNVDNIGLWLSLFDNLTRGALSTKPKPVEVTRCSHMSSIVLVVVDKLVEYGCLTGRKVLSYHDSHEESCLFSVQPFLSFLVNICSVLDHPIQVFLEIQGTLRCLYDRILAEKQFQLQHIDKEAEETQIDSRGFVLWSRLMNIFASIPSLAHELKDFEPLMMECDAHLPAFSDIPSKYGYKSFSRCLSFSLGEASSMKSIESTHYSESSFCHSARTLSQSQGIDVSTSVVSSDYGTSNPSICPHHSLDPSVHGHYDPHRPEWSVNEDEDEDEEDSLSEIQITTRTVTARGERSLFSSLGVQDNLRSASHGNIYLLSSCSSTQQAHSCPCPANSSDYLKEVVVPMGTDLQEGFVLDSGVDMAVLLPEELDSHHTQVSNESQPSWVGVETSRDVPLITLATDDESSKQSIRTKDTPVFQSACSLELPTSVLSSVTSSLQKSSHFHPLSCSMNSRICAGSTSHESCVSSGSYDSSESSECTSEGSYNDGMACGNVKQSSLQSHIDASDSTQTSTSQGINLLTFSNSGQKNQISSANPIFTSFPSPSMESLSGRTDIMLIESTSRGATPSLSSRSGFLDVDESFSHSHEDVASEHIPLLEFPK</sequence>
<dbReference type="Proteomes" id="UP001057375">
    <property type="component" value="Unassembled WGS sequence"/>
</dbReference>
<evidence type="ECO:0000313" key="2">
    <source>
        <dbReference type="EMBL" id="GKT14954.1"/>
    </source>
</evidence>
<protein>
    <submittedName>
        <fullName evidence="2">Uncharacterized protein</fullName>
    </submittedName>
</protein>
<comment type="caution">
    <text evidence="2">The sequence shown here is derived from an EMBL/GenBank/DDBJ whole genome shotgun (WGS) entry which is preliminary data.</text>
</comment>
<evidence type="ECO:0000256" key="1">
    <source>
        <dbReference type="SAM" id="MobiDB-lite"/>
    </source>
</evidence>